<keyword evidence="3" id="KW-0863">Zinc-finger</keyword>
<dbReference type="Gene3D" id="4.10.60.10">
    <property type="entry name" value="Zinc finger, CCHC-type"/>
    <property type="match status" value="1"/>
</dbReference>
<comment type="caution">
    <text evidence="8">The sequence shown here is derived from an EMBL/GenBank/DDBJ whole genome shotgun (WGS) entry which is preliminary data.</text>
</comment>
<dbReference type="PROSITE" id="PS50102">
    <property type="entry name" value="RRM"/>
    <property type="match status" value="2"/>
</dbReference>
<dbReference type="GO" id="GO:0003723">
    <property type="term" value="F:RNA binding"/>
    <property type="evidence" value="ECO:0007669"/>
    <property type="project" value="UniProtKB-UniRule"/>
</dbReference>
<accession>A0A9W7X5T8</accession>
<evidence type="ECO:0000256" key="2">
    <source>
        <dbReference type="ARBA" id="ARBA00023187"/>
    </source>
</evidence>
<keyword evidence="1" id="KW-0507">mRNA processing</keyword>
<evidence type="ECO:0000256" key="1">
    <source>
        <dbReference type="ARBA" id="ARBA00022664"/>
    </source>
</evidence>
<feature type="domain" description="RRM" evidence="6">
    <location>
        <begin position="148"/>
        <end position="218"/>
    </location>
</feature>
<feature type="compositionally biased region" description="Low complexity" evidence="5">
    <location>
        <begin position="292"/>
        <end position="301"/>
    </location>
</feature>
<keyword evidence="9" id="KW-1185">Reference proteome</keyword>
<keyword evidence="2" id="KW-0508">mRNA splicing</keyword>
<dbReference type="EMBL" id="MU630830">
    <property type="protein sequence ID" value="KAJ1253695.1"/>
    <property type="molecule type" value="Genomic_DNA"/>
</dbReference>
<dbReference type="OrthoDB" id="675456at2759"/>
<dbReference type="SUPFAM" id="SSF54928">
    <property type="entry name" value="RNA-binding domain, RBD"/>
    <property type="match status" value="2"/>
</dbReference>
<dbReference type="Pfam" id="PF00076">
    <property type="entry name" value="RRM_1"/>
    <property type="match status" value="2"/>
</dbReference>
<feature type="compositionally biased region" description="Basic residues" evidence="5">
    <location>
        <begin position="282"/>
        <end position="291"/>
    </location>
</feature>
<dbReference type="Proteomes" id="UP001164776">
    <property type="component" value="Unassembled WGS sequence"/>
</dbReference>
<dbReference type="Gene3D" id="3.30.70.330">
    <property type="match status" value="2"/>
</dbReference>
<dbReference type="InterPro" id="IPR000504">
    <property type="entry name" value="RRM_dom"/>
</dbReference>
<name>A0A9W7X5T8_9POAL</name>
<feature type="region of interest" description="Disordered" evidence="5">
    <location>
        <begin position="259"/>
        <end position="310"/>
    </location>
</feature>
<feature type="domain" description="CCHC-type" evidence="7">
    <location>
        <begin position="222"/>
        <end position="235"/>
    </location>
</feature>
<dbReference type="InterPro" id="IPR036875">
    <property type="entry name" value="Znf_CCHC_sf"/>
</dbReference>
<dbReference type="AlphaFoldDB" id="A0A9W7X5T8"/>
<proteinExistence type="predicted"/>
<feature type="domain" description="RRM" evidence="6">
    <location>
        <begin position="50"/>
        <end position="123"/>
    </location>
</feature>
<dbReference type="GO" id="GO:0008380">
    <property type="term" value="P:RNA splicing"/>
    <property type="evidence" value="ECO:0007669"/>
    <property type="project" value="UniProtKB-KW"/>
</dbReference>
<protein>
    <submittedName>
        <fullName evidence="8">Uncharacterized protein</fullName>
    </submittedName>
</protein>
<organism evidence="8 9">
    <name type="scientific">Paspalum vaginatum</name>
    <name type="common">seashore paspalum</name>
    <dbReference type="NCBI Taxonomy" id="158149"/>
    <lineage>
        <taxon>Eukaryota</taxon>
        <taxon>Viridiplantae</taxon>
        <taxon>Streptophyta</taxon>
        <taxon>Embryophyta</taxon>
        <taxon>Tracheophyta</taxon>
        <taxon>Spermatophyta</taxon>
        <taxon>Magnoliopsida</taxon>
        <taxon>Liliopsida</taxon>
        <taxon>Poales</taxon>
        <taxon>Poaceae</taxon>
        <taxon>PACMAD clade</taxon>
        <taxon>Panicoideae</taxon>
        <taxon>Andropogonodae</taxon>
        <taxon>Paspaleae</taxon>
        <taxon>Paspalinae</taxon>
        <taxon>Paspalum</taxon>
    </lineage>
</organism>
<evidence type="ECO:0000256" key="4">
    <source>
        <dbReference type="PROSITE-ProRule" id="PRU00176"/>
    </source>
</evidence>
<keyword evidence="4" id="KW-0694">RNA-binding</keyword>
<dbReference type="PROSITE" id="PS50158">
    <property type="entry name" value="ZF_CCHC"/>
    <property type="match status" value="2"/>
</dbReference>
<gene>
    <name evidence="8" type="ORF">BS78_K210000</name>
</gene>
<dbReference type="InterPro" id="IPR050907">
    <property type="entry name" value="SRSF"/>
</dbReference>
<dbReference type="SUPFAM" id="SSF57756">
    <property type="entry name" value="Retrovirus zinc finger-like domains"/>
    <property type="match status" value="1"/>
</dbReference>
<dbReference type="CDD" id="cd00590">
    <property type="entry name" value="RRM_SF"/>
    <property type="match status" value="1"/>
</dbReference>
<feature type="domain" description="CCHC-type" evidence="7">
    <location>
        <begin position="243"/>
        <end position="259"/>
    </location>
</feature>
<dbReference type="GO" id="GO:0006397">
    <property type="term" value="P:mRNA processing"/>
    <property type="evidence" value="ECO:0007669"/>
    <property type="project" value="UniProtKB-KW"/>
</dbReference>
<evidence type="ECO:0000313" key="9">
    <source>
        <dbReference type="Proteomes" id="UP001164776"/>
    </source>
</evidence>
<evidence type="ECO:0000256" key="5">
    <source>
        <dbReference type="SAM" id="MobiDB-lite"/>
    </source>
</evidence>
<evidence type="ECO:0000313" key="8">
    <source>
        <dbReference type="EMBL" id="KAJ1253695.1"/>
    </source>
</evidence>
<evidence type="ECO:0000259" key="7">
    <source>
        <dbReference type="PROSITE" id="PS50158"/>
    </source>
</evidence>
<feature type="compositionally biased region" description="Low complexity" evidence="5">
    <location>
        <begin position="271"/>
        <end position="281"/>
    </location>
</feature>
<evidence type="ECO:0000256" key="3">
    <source>
        <dbReference type="PROSITE-ProRule" id="PRU00047"/>
    </source>
</evidence>
<dbReference type="SMART" id="SM00343">
    <property type="entry name" value="ZnF_C2HC"/>
    <property type="match status" value="2"/>
</dbReference>
<reference evidence="8 9" key="1">
    <citation type="submission" date="2022-10" db="EMBL/GenBank/DDBJ databases">
        <title>WGS assembly of Paspalum vaginatum 540-79.</title>
        <authorList>
            <person name="Sun G."/>
            <person name="Wase N."/>
            <person name="Shu S."/>
            <person name="Jenkins J."/>
            <person name="Zhou B."/>
            <person name="Torres-Rodriguez J."/>
            <person name="Chen C."/>
            <person name="Sandor L."/>
            <person name="Plott C."/>
            <person name="Yoshinga Y."/>
            <person name="Daum C."/>
            <person name="Qi P."/>
            <person name="Barry K."/>
            <person name="Lipzen A."/>
            <person name="Berry L."/>
            <person name="Pedersen C."/>
            <person name="Gottilla T."/>
            <person name="Foltz A."/>
            <person name="Yu H."/>
            <person name="O'Malley R."/>
            <person name="Zhang C."/>
            <person name="Devos K."/>
            <person name="Sigmon B."/>
            <person name="Yu B."/>
            <person name="Obata T."/>
            <person name="Schmutz J."/>
            <person name="Schnable J."/>
        </authorList>
    </citation>
    <scope>NUCLEOTIDE SEQUENCE [LARGE SCALE GENOMIC DNA]</scope>
    <source>
        <strain evidence="9">cv. 540-79</strain>
    </source>
</reference>
<dbReference type="SMART" id="SM00360">
    <property type="entry name" value="RRM"/>
    <property type="match status" value="2"/>
</dbReference>
<dbReference type="InterPro" id="IPR012677">
    <property type="entry name" value="Nucleotide-bd_a/b_plait_sf"/>
</dbReference>
<evidence type="ECO:0000259" key="6">
    <source>
        <dbReference type="PROSITE" id="PS50102"/>
    </source>
</evidence>
<feature type="region of interest" description="Disordered" evidence="5">
    <location>
        <begin position="1"/>
        <end position="38"/>
    </location>
</feature>
<dbReference type="GO" id="GO:0008270">
    <property type="term" value="F:zinc ion binding"/>
    <property type="evidence" value="ECO:0007669"/>
    <property type="project" value="UniProtKB-KW"/>
</dbReference>
<dbReference type="PANTHER" id="PTHR23147">
    <property type="entry name" value="SERINE/ARGININE RICH SPLICING FACTOR"/>
    <property type="match status" value="1"/>
</dbReference>
<dbReference type="InterPro" id="IPR035979">
    <property type="entry name" value="RBD_domain_sf"/>
</dbReference>
<keyword evidence="3" id="KW-0479">Metal-binding</keyword>
<dbReference type="InterPro" id="IPR001878">
    <property type="entry name" value="Znf_CCHC"/>
</dbReference>
<keyword evidence="3" id="KW-0862">Zinc</keyword>
<sequence length="310" mass="36114">MRGAARLQPASPLRVPAAPPRRPLVRTTRRDRGDGRIRSAPLRTCSRNSTVLYVGNISPNTRAHHLWDAFSLHGRLKLARAYLPGRNYGFVEFANPQDANAVRNDLDGQEMFGRRIIVKFESEHEMYQYNNHYSHDDRYNHGQQSRETKLSVYNISPHIRERDFEDLFGRYGRGRKADLKGNSGFVEYYDPRDAHEAKRKLDMQNIDGRHISIEFKTVEQHCKNCGKNGHVPADCEATYWKGRCYCCGEKGHLKRNCRNRPKDLRQRRSYSRSPSPRYSRGQSRHYRRSRSRSYSGSPSSKRSNRNTRGE</sequence>
<feature type="compositionally biased region" description="Basic and acidic residues" evidence="5">
    <location>
        <begin position="28"/>
        <end position="37"/>
    </location>
</feature>